<protein>
    <recommendedName>
        <fullName evidence="1">ABC-three component systems C-terminal domain-containing protein</fullName>
    </recommendedName>
</protein>
<sequence length="408" mass="48136">MNDSAKGSISGFIFQFQRALLLLCDITEKDNYITIEKVDDVAVHSDCSVLISEQDKHSFLEKKSAYEDTSIDLWRTLEIWVLKLKNNTFNDKTKFICTTNNSIRKNGALIEILSNKNYEVSKNKIIEILSNQEKKLSNYKNKGSKKGTYISKVITKISFCLENENEFKQILNNIEVNECLEIKDTVISKLNITSFDRIQQDRIFDDLIGWLINSSYSKWKNNNEAEFKKTELDKRFKLCIQSPDIVNAIFRAKKEIQFDNTEIDNKKDELFVKQIDVLKIRRESKEHFINTAIEDFIKYEIELLYVIDKGNFTEEDFLEFMDKCKEDWKLTFNSKLIKEIEDYSEDELNDIAIEVYKEVMQNYETTFKLGYAFNSENKYIKNGSLLRLSNIPEIGWHPKWKEYFLNND</sequence>
<dbReference type="InterPro" id="IPR046913">
    <property type="entry name" value="ABC-3C_CTD7"/>
</dbReference>
<evidence type="ECO:0000313" key="2">
    <source>
        <dbReference type="EMBL" id="BCY28370.1"/>
    </source>
</evidence>
<evidence type="ECO:0000259" key="1">
    <source>
        <dbReference type="Pfam" id="PF20283"/>
    </source>
</evidence>
<proteinExistence type="predicted"/>
<dbReference type="Proteomes" id="UP000825258">
    <property type="component" value="Chromosome"/>
</dbReference>
<accession>A0ABM7S4G1</accession>
<reference evidence="2 3" key="1">
    <citation type="submission" date="2021-06" db="EMBL/GenBank/DDBJ databases">
        <title>Whole genome sequences of Flavobacterium sp. KK2020170 and assembly.</title>
        <authorList>
            <person name="Kitahara K."/>
            <person name="Miyoshi S."/>
            <person name="Uesaka K."/>
        </authorList>
    </citation>
    <scope>NUCLEOTIDE SEQUENCE [LARGE SCALE GENOMIC DNA]</scope>
    <source>
        <strain evidence="2 3">KK2020170</strain>
    </source>
</reference>
<organism evidence="2 3">
    <name type="scientific">Flavobacterium okayamense</name>
    <dbReference type="NCBI Taxonomy" id="2830782"/>
    <lineage>
        <taxon>Bacteria</taxon>
        <taxon>Pseudomonadati</taxon>
        <taxon>Bacteroidota</taxon>
        <taxon>Flavobacteriia</taxon>
        <taxon>Flavobacteriales</taxon>
        <taxon>Flavobacteriaceae</taxon>
        <taxon>Flavobacterium</taxon>
    </lineage>
</organism>
<keyword evidence="3" id="KW-1185">Reference proteome</keyword>
<evidence type="ECO:0000313" key="3">
    <source>
        <dbReference type="Proteomes" id="UP000825258"/>
    </source>
</evidence>
<name>A0ABM7S4G1_9FLAO</name>
<dbReference type="EMBL" id="AP024749">
    <property type="protein sequence ID" value="BCY28370.1"/>
    <property type="molecule type" value="Genomic_DNA"/>
</dbReference>
<dbReference type="Pfam" id="PF20283">
    <property type="entry name" value="CTD7"/>
    <property type="match status" value="1"/>
</dbReference>
<dbReference type="RefSeq" id="WP_221259941.1">
    <property type="nucleotide sequence ID" value="NZ_AP024749.1"/>
</dbReference>
<gene>
    <name evidence="2" type="ORF">KK2020170_12380</name>
</gene>
<feature type="domain" description="ABC-three component systems C-terminal" evidence="1">
    <location>
        <begin position="271"/>
        <end position="402"/>
    </location>
</feature>